<feature type="signal peptide" evidence="2">
    <location>
        <begin position="1"/>
        <end position="18"/>
    </location>
</feature>
<keyword evidence="2" id="KW-0732">Signal</keyword>
<evidence type="ECO:0000259" key="3">
    <source>
        <dbReference type="Pfam" id="PF03724"/>
    </source>
</evidence>
<evidence type="ECO:0000313" key="5">
    <source>
        <dbReference type="Proteomes" id="UP000246132"/>
    </source>
</evidence>
<reference evidence="4 5" key="1">
    <citation type="journal article" date="2018" name="Int. J. Syst. Bacteriol.">
        <title>Oceaniradius stylonemae gen. nov., sp. nov., isolated from a red alga, Stylonema cornu-cervi.</title>
        <authorList>
            <person name="Jeong S."/>
        </authorList>
    </citation>
    <scope>NUCLEOTIDE SEQUENCE [LARGE SCALE GENOMIC DNA]</scope>
    <source>
        <strain evidence="4 5">StC1</strain>
    </source>
</reference>
<evidence type="ECO:0000313" key="4">
    <source>
        <dbReference type="EMBL" id="RKF06274.1"/>
    </source>
</evidence>
<dbReference type="PROSITE" id="PS51257">
    <property type="entry name" value="PROKAR_LIPOPROTEIN"/>
    <property type="match status" value="1"/>
</dbReference>
<dbReference type="RefSeq" id="WP_109765920.1">
    <property type="nucleotide sequence ID" value="NZ_QFWV02000007.1"/>
</dbReference>
<accession>A0A3A8AHZ4</accession>
<dbReference type="InterPro" id="IPR053147">
    <property type="entry name" value="Hsp_HslJ-like"/>
</dbReference>
<dbReference type="InterPro" id="IPR038670">
    <property type="entry name" value="HslJ-like_sf"/>
</dbReference>
<keyword evidence="5" id="KW-1185">Reference proteome</keyword>
<dbReference type="OrthoDB" id="9809132at2"/>
<gene>
    <name evidence="4" type="ORF">DEM25_011610</name>
</gene>
<dbReference type="PANTHER" id="PTHR35535">
    <property type="entry name" value="HEAT SHOCK PROTEIN HSLJ"/>
    <property type="match status" value="1"/>
</dbReference>
<organism evidence="4 5">
    <name type="scientific">Oceaniradius stylonematis</name>
    <dbReference type="NCBI Taxonomy" id="2184161"/>
    <lineage>
        <taxon>Bacteria</taxon>
        <taxon>Pseudomonadati</taxon>
        <taxon>Pseudomonadota</taxon>
        <taxon>Alphaproteobacteria</taxon>
        <taxon>Hyphomicrobiales</taxon>
        <taxon>Ahrensiaceae</taxon>
        <taxon>Oceaniradius</taxon>
    </lineage>
</organism>
<dbReference type="AlphaFoldDB" id="A0A3A8AHZ4"/>
<sequence>MKKALISSVSVLALLALAACGEDEEAARASAETAVEQAANETREAAEATGEAVAETAQNAADAASEVAQSASETASRLADDATQAAEDAADTAAQMADDAGEAVQQAAEDAGAMAGEAGDALRDAAGNLADAANETAEGAGQMLENAAEGAGEALEGIADTAQNALAAAGLAGPLAGTRWVSPDSDTAFVAFDAGTVSGNGGCNTFTGSYETGEDGALTVGPLASTRKACEAEIMTAETAFLAALGSASAYSVEGDTLTLNDASGSQLIALSRAAQN</sequence>
<dbReference type="PANTHER" id="PTHR35535:SF1">
    <property type="entry name" value="HEAT SHOCK PROTEIN HSLJ"/>
    <property type="match status" value="1"/>
</dbReference>
<dbReference type="Gene3D" id="2.40.128.270">
    <property type="match status" value="1"/>
</dbReference>
<dbReference type="Pfam" id="PF03724">
    <property type="entry name" value="META"/>
    <property type="match status" value="1"/>
</dbReference>
<name>A0A3A8AHZ4_9HYPH</name>
<dbReference type="Gene3D" id="1.10.287.700">
    <property type="entry name" value="Helix hairpin bin"/>
    <property type="match status" value="1"/>
</dbReference>
<proteinExistence type="predicted"/>
<evidence type="ECO:0000256" key="2">
    <source>
        <dbReference type="SAM" id="SignalP"/>
    </source>
</evidence>
<feature type="region of interest" description="Disordered" evidence="1">
    <location>
        <begin position="32"/>
        <end position="68"/>
    </location>
</feature>
<dbReference type="InterPro" id="IPR005184">
    <property type="entry name" value="DUF306_Meta_HslJ"/>
</dbReference>
<feature type="domain" description="DUF306" evidence="3">
    <location>
        <begin position="186"/>
        <end position="270"/>
    </location>
</feature>
<dbReference type="Proteomes" id="UP000246132">
    <property type="component" value="Unassembled WGS sequence"/>
</dbReference>
<protein>
    <submittedName>
        <fullName evidence="4">META domain-containing protein</fullName>
    </submittedName>
</protein>
<evidence type="ECO:0000256" key="1">
    <source>
        <dbReference type="SAM" id="MobiDB-lite"/>
    </source>
</evidence>
<dbReference type="EMBL" id="QFWV02000007">
    <property type="protein sequence ID" value="RKF06274.1"/>
    <property type="molecule type" value="Genomic_DNA"/>
</dbReference>
<feature type="chain" id="PRO_5018637738" evidence="2">
    <location>
        <begin position="19"/>
        <end position="277"/>
    </location>
</feature>
<feature type="compositionally biased region" description="Low complexity" evidence="1">
    <location>
        <begin position="47"/>
        <end position="68"/>
    </location>
</feature>
<comment type="caution">
    <text evidence="4">The sequence shown here is derived from an EMBL/GenBank/DDBJ whole genome shotgun (WGS) entry which is preliminary data.</text>
</comment>